<keyword evidence="11 19" id="KW-0460">Magnesium</keyword>
<evidence type="ECO:0000256" key="14">
    <source>
        <dbReference type="ARBA" id="ARBA00025228"/>
    </source>
</evidence>
<evidence type="ECO:0000256" key="9">
    <source>
        <dbReference type="ARBA" id="ARBA00022679"/>
    </source>
</evidence>
<keyword evidence="10 19" id="KW-0812">Transmembrane</keyword>
<dbReference type="EC" id="2.7.8.26" evidence="5 19"/>
<evidence type="ECO:0000256" key="11">
    <source>
        <dbReference type="ARBA" id="ARBA00022842"/>
    </source>
</evidence>
<comment type="function">
    <text evidence="14 19">Joins adenosylcobinamide-GDP and alpha-ribazole to generate adenosylcobalamin (Ado-cobalamin). Also synthesizes adenosylcobalamin 5'-phosphate from adenosylcobinamide-GDP and alpha-ribazole 5'-phosphate.</text>
</comment>
<sequence length="250" mass="26233">MGFTSFFAAIAFYSRLPVPARWALQFERVACFAPLVGILLGSGLGGLDWGLASLGMPVLSRSAVLVAVWLGVTGGLHLDGAIDAADGLAVPDASRRLTVMAESTVGAFGVMSGALLLLLKAAALSDLADWRWLGLSLAAGWGRWGQQVAIAQYPYLKPMGKGAFHKAAIPQLWQTLPSLLLLLGLSALPLGLQQPAWGLIGAPIAYGIAAWFGAQFGGHTGDTYGAVVEWTEALFLLMMVALQGWDLTAL</sequence>
<dbReference type="GO" id="GO:0008818">
    <property type="term" value="F:cobalamin 5'-phosphate synthase activity"/>
    <property type="evidence" value="ECO:0007669"/>
    <property type="project" value="UniProtKB-UniRule"/>
</dbReference>
<evidence type="ECO:0000256" key="19">
    <source>
        <dbReference type="HAMAP-Rule" id="MF_00719"/>
    </source>
</evidence>
<evidence type="ECO:0000256" key="10">
    <source>
        <dbReference type="ARBA" id="ARBA00022692"/>
    </source>
</evidence>
<dbReference type="GO" id="GO:0005886">
    <property type="term" value="C:plasma membrane"/>
    <property type="evidence" value="ECO:0007669"/>
    <property type="project" value="UniProtKB-SubCell"/>
</dbReference>
<feature type="transmembrane region" description="Helical" evidence="19">
    <location>
        <begin position="99"/>
        <end position="118"/>
    </location>
</feature>
<comment type="similarity">
    <text evidence="4 19">Belongs to the CobS family.</text>
</comment>
<evidence type="ECO:0000256" key="5">
    <source>
        <dbReference type="ARBA" id="ARBA00013200"/>
    </source>
</evidence>
<evidence type="ECO:0000256" key="7">
    <source>
        <dbReference type="ARBA" id="ARBA00022475"/>
    </source>
</evidence>
<keyword evidence="7 19" id="KW-1003">Cell membrane</keyword>
<dbReference type="InterPro" id="IPR003805">
    <property type="entry name" value="CobS"/>
</dbReference>
<evidence type="ECO:0000313" key="21">
    <source>
        <dbReference type="Proteomes" id="UP000707356"/>
    </source>
</evidence>
<evidence type="ECO:0000256" key="12">
    <source>
        <dbReference type="ARBA" id="ARBA00022989"/>
    </source>
</evidence>
<protein>
    <recommendedName>
        <fullName evidence="6 19">Adenosylcobinamide-GDP ribazoletransferase</fullName>
        <ecNumber evidence="5 19">2.7.8.26</ecNumber>
    </recommendedName>
    <alternativeName>
        <fullName evidence="16 19">Cobalamin synthase</fullName>
    </alternativeName>
    <alternativeName>
        <fullName evidence="15 19">Cobalamin-5'-phosphate synthase</fullName>
    </alternativeName>
</protein>
<dbReference type="GO" id="GO:0009236">
    <property type="term" value="P:cobalamin biosynthetic process"/>
    <property type="evidence" value="ECO:0007669"/>
    <property type="project" value="UniProtKB-UniRule"/>
</dbReference>
<evidence type="ECO:0000256" key="18">
    <source>
        <dbReference type="ARBA" id="ARBA00049504"/>
    </source>
</evidence>
<dbReference type="PANTHER" id="PTHR34148">
    <property type="entry name" value="ADENOSYLCOBINAMIDE-GDP RIBAZOLETRANSFERASE"/>
    <property type="match status" value="1"/>
</dbReference>
<dbReference type="Pfam" id="PF02654">
    <property type="entry name" value="CobS"/>
    <property type="match status" value="1"/>
</dbReference>
<comment type="subcellular location">
    <subcellularLocation>
        <location evidence="2 19">Cell membrane</location>
        <topology evidence="2 19">Multi-pass membrane protein</topology>
    </subcellularLocation>
</comment>
<dbReference type="GO" id="GO:0051073">
    <property type="term" value="F:adenosylcobinamide-GDP ribazoletransferase activity"/>
    <property type="evidence" value="ECO:0007669"/>
    <property type="project" value="UniProtKB-UniRule"/>
</dbReference>
<gene>
    <name evidence="19 20" type="primary">cobS</name>
    <name evidence="20" type="ORF">KME07_24680</name>
</gene>
<evidence type="ECO:0000256" key="13">
    <source>
        <dbReference type="ARBA" id="ARBA00023136"/>
    </source>
</evidence>
<evidence type="ECO:0000313" key="20">
    <source>
        <dbReference type="EMBL" id="MBW4468634.1"/>
    </source>
</evidence>
<accession>A0A951PFF1</accession>
<evidence type="ECO:0000256" key="17">
    <source>
        <dbReference type="ARBA" id="ARBA00048623"/>
    </source>
</evidence>
<dbReference type="AlphaFoldDB" id="A0A951PFF1"/>
<dbReference type="NCBIfam" id="TIGR00317">
    <property type="entry name" value="cobS"/>
    <property type="match status" value="1"/>
</dbReference>
<keyword evidence="12 19" id="KW-1133">Transmembrane helix</keyword>
<evidence type="ECO:0000256" key="16">
    <source>
        <dbReference type="ARBA" id="ARBA00032853"/>
    </source>
</evidence>
<name>A0A951PFF1_9CYAN</name>
<keyword evidence="9 19" id="KW-0808">Transferase</keyword>
<evidence type="ECO:0000256" key="2">
    <source>
        <dbReference type="ARBA" id="ARBA00004651"/>
    </source>
</evidence>
<feature type="transmembrane region" description="Helical" evidence="19">
    <location>
        <begin position="58"/>
        <end position="78"/>
    </location>
</feature>
<evidence type="ECO:0000256" key="4">
    <source>
        <dbReference type="ARBA" id="ARBA00010561"/>
    </source>
</evidence>
<evidence type="ECO:0000256" key="8">
    <source>
        <dbReference type="ARBA" id="ARBA00022573"/>
    </source>
</evidence>
<dbReference type="HAMAP" id="MF_00719">
    <property type="entry name" value="CobS"/>
    <property type="match status" value="1"/>
</dbReference>
<feature type="transmembrane region" description="Helical" evidence="19">
    <location>
        <begin position="31"/>
        <end position="52"/>
    </location>
</feature>
<keyword evidence="8 19" id="KW-0169">Cobalamin biosynthesis</keyword>
<dbReference type="Proteomes" id="UP000707356">
    <property type="component" value="Unassembled WGS sequence"/>
</dbReference>
<evidence type="ECO:0000256" key="6">
    <source>
        <dbReference type="ARBA" id="ARBA00015850"/>
    </source>
</evidence>
<comment type="pathway">
    <text evidence="3 19">Cofactor biosynthesis; adenosylcobalamin biosynthesis; adenosylcobalamin from cob(II)yrinate a,c-diamide: step 7/7.</text>
</comment>
<comment type="cofactor">
    <cofactor evidence="1 19">
        <name>Mg(2+)</name>
        <dbReference type="ChEBI" id="CHEBI:18420"/>
    </cofactor>
</comment>
<organism evidence="20 21">
    <name type="scientific">Pegethrix bostrychoides GSE-TBD4-15B</name>
    <dbReference type="NCBI Taxonomy" id="2839662"/>
    <lineage>
        <taxon>Bacteria</taxon>
        <taxon>Bacillati</taxon>
        <taxon>Cyanobacteriota</taxon>
        <taxon>Cyanophyceae</taxon>
        <taxon>Oculatellales</taxon>
        <taxon>Oculatellaceae</taxon>
        <taxon>Pegethrix</taxon>
    </lineage>
</organism>
<feature type="transmembrane region" description="Helical" evidence="19">
    <location>
        <begin position="196"/>
        <end position="214"/>
    </location>
</feature>
<dbReference type="EMBL" id="JAHHHV010000091">
    <property type="protein sequence ID" value="MBW4468634.1"/>
    <property type="molecule type" value="Genomic_DNA"/>
</dbReference>
<evidence type="ECO:0000256" key="1">
    <source>
        <dbReference type="ARBA" id="ARBA00001946"/>
    </source>
</evidence>
<evidence type="ECO:0000256" key="15">
    <source>
        <dbReference type="ARBA" id="ARBA00032605"/>
    </source>
</evidence>
<reference evidence="20" key="2">
    <citation type="journal article" date="2022" name="Microbiol. Resour. Announc.">
        <title>Metagenome Sequencing to Explore Phylogenomics of Terrestrial Cyanobacteria.</title>
        <authorList>
            <person name="Ward R.D."/>
            <person name="Stajich J.E."/>
            <person name="Johansen J.R."/>
            <person name="Huntemann M."/>
            <person name="Clum A."/>
            <person name="Foster B."/>
            <person name="Foster B."/>
            <person name="Roux S."/>
            <person name="Palaniappan K."/>
            <person name="Varghese N."/>
            <person name="Mukherjee S."/>
            <person name="Reddy T.B.K."/>
            <person name="Daum C."/>
            <person name="Copeland A."/>
            <person name="Chen I.A."/>
            <person name="Ivanova N.N."/>
            <person name="Kyrpides N.C."/>
            <person name="Shapiro N."/>
            <person name="Eloe-Fadrosh E.A."/>
            <person name="Pietrasiak N."/>
        </authorList>
    </citation>
    <scope>NUCLEOTIDE SEQUENCE</scope>
    <source>
        <strain evidence="20">GSE-TBD4-15B</strain>
    </source>
</reference>
<feature type="transmembrane region" description="Helical" evidence="19">
    <location>
        <begin position="130"/>
        <end position="151"/>
    </location>
</feature>
<reference evidence="20" key="1">
    <citation type="submission" date="2021-05" db="EMBL/GenBank/DDBJ databases">
        <authorList>
            <person name="Pietrasiak N."/>
            <person name="Ward R."/>
            <person name="Stajich J.E."/>
            <person name="Kurbessoian T."/>
        </authorList>
    </citation>
    <scope>NUCLEOTIDE SEQUENCE</scope>
    <source>
        <strain evidence="20">GSE-TBD4-15B</strain>
    </source>
</reference>
<keyword evidence="13 19" id="KW-0472">Membrane</keyword>
<proteinExistence type="inferred from homology"/>
<comment type="catalytic activity">
    <reaction evidence="17 19">
        <text>alpha-ribazole + adenosylcob(III)inamide-GDP = adenosylcob(III)alamin + GMP + H(+)</text>
        <dbReference type="Rhea" id="RHEA:16049"/>
        <dbReference type="ChEBI" id="CHEBI:10329"/>
        <dbReference type="ChEBI" id="CHEBI:15378"/>
        <dbReference type="ChEBI" id="CHEBI:18408"/>
        <dbReference type="ChEBI" id="CHEBI:58115"/>
        <dbReference type="ChEBI" id="CHEBI:60487"/>
        <dbReference type="EC" id="2.7.8.26"/>
    </reaction>
</comment>
<comment type="caution">
    <text evidence="20">The sequence shown here is derived from an EMBL/GenBank/DDBJ whole genome shotgun (WGS) entry which is preliminary data.</text>
</comment>
<comment type="catalytic activity">
    <reaction evidence="18 19">
        <text>alpha-ribazole 5'-phosphate + adenosylcob(III)inamide-GDP = adenosylcob(III)alamin 5'-phosphate + GMP + H(+)</text>
        <dbReference type="Rhea" id="RHEA:23560"/>
        <dbReference type="ChEBI" id="CHEBI:15378"/>
        <dbReference type="ChEBI" id="CHEBI:57918"/>
        <dbReference type="ChEBI" id="CHEBI:58115"/>
        <dbReference type="ChEBI" id="CHEBI:60487"/>
        <dbReference type="ChEBI" id="CHEBI:60493"/>
        <dbReference type="EC" id="2.7.8.26"/>
    </reaction>
</comment>
<feature type="transmembrane region" description="Helical" evidence="19">
    <location>
        <begin position="172"/>
        <end position="190"/>
    </location>
</feature>
<evidence type="ECO:0000256" key="3">
    <source>
        <dbReference type="ARBA" id="ARBA00004663"/>
    </source>
</evidence>
<dbReference type="PANTHER" id="PTHR34148:SF1">
    <property type="entry name" value="ADENOSYLCOBINAMIDE-GDP RIBAZOLETRANSFERASE"/>
    <property type="match status" value="1"/>
</dbReference>